<evidence type="ECO:0000313" key="2">
    <source>
        <dbReference type="EMBL" id="SAK77584.1"/>
    </source>
</evidence>
<sequence length="276" mass="29303">MNSSLSSSGAYVLGHADPEVQRLENQARFIGDLTEEILRRAGLAPGMRVLDLGCGTGDVSLLAASLVGPDGSVLGIDQAPGVIDKARERAARAGLGKVRFDVASVADFDLAMPVDAVIGRLILLHLPDPAATLRRLAAQAGAGTLFVFHEMDMSTARSLPESPLCAQGMRWIMETFARAGVETDMGSKLYSTFRRAGLPGPRMLLSARIEGGPDSFAYQYMAEVLRTLLPLAERFGIASADQVGIDTLAARLRDEIVALDGVIQPPAFVGAWTRVA</sequence>
<dbReference type="OrthoDB" id="9791837at2"/>
<dbReference type="PANTHER" id="PTHR43861:SF1">
    <property type="entry name" value="TRANS-ACONITATE 2-METHYLTRANSFERASE"/>
    <property type="match status" value="1"/>
</dbReference>
<accession>A0A158C5E7</accession>
<proteinExistence type="predicted"/>
<organism evidence="2 3">
    <name type="scientific">Caballeronia pedi</name>
    <dbReference type="NCBI Taxonomy" id="1777141"/>
    <lineage>
        <taxon>Bacteria</taxon>
        <taxon>Pseudomonadati</taxon>
        <taxon>Pseudomonadota</taxon>
        <taxon>Betaproteobacteria</taxon>
        <taxon>Burkholderiales</taxon>
        <taxon>Burkholderiaceae</taxon>
        <taxon>Caballeronia</taxon>
    </lineage>
</organism>
<reference evidence="2" key="1">
    <citation type="submission" date="2016-01" db="EMBL/GenBank/DDBJ databases">
        <authorList>
            <person name="Peeters C."/>
        </authorList>
    </citation>
    <scope>NUCLEOTIDE SEQUENCE [LARGE SCALE GENOMIC DNA]</scope>
    <source>
        <strain evidence="2">LMG 29323</strain>
    </source>
</reference>
<evidence type="ECO:0000313" key="3">
    <source>
        <dbReference type="Proteomes" id="UP000054911"/>
    </source>
</evidence>
<dbReference type="EMBL" id="FCOE02000016">
    <property type="protein sequence ID" value="SAK77584.1"/>
    <property type="molecule type" value="Genomic_DNA"/>
</dbReference>
<evidence type="ECO:0000259" key="1">
    <source>
        <dbReference type="Pfam" id="PF13847"/>
    </source>
</evidence>
<dbReference type="CDD" id="cd02440">
    <property type="entry name" value="AdoMet_MTases"/>
    <property type="match status" value="1"/>
</dbReference>
<dbReference type="InterPro" id="IPR025714">
    <property type="entry name" value="Methyltranfer_dom"/>
</dbReference>
<dbReference type="GO" id="GO:0032259">
    <property type="term" value="P:methylation"/>
    <property type="evidence" value="ECO:0007669"/>
    <property type="project" value="UniProtKB-KW"/>
</dbReference>
<dbReference type="STRING" id="1777141.AWB80_04655"/>
<dbReference type="PANTHER" id="PTHR43861">
    <property type="entry name" value="TRANS-ACONITATE 2-METHYLTRANSFERASE-RELATED"/>
    <property type="match status" value="1"/>
</dbReference>
<keyword evidence="3" id="KW-1185">Reference proteome</keyword>
<dbReference type="Gene3D" id="3.40.50.150">
    <property type="entry name" value="Vaccinia Virus protein VP39"/>
    <property type="match status" value="1"/>
</dbReference>
<keyword evidence="2" id="KW-0808">Transferase</keyword>
<gene>
    <name evidence="2" type="ORF">AWB80_04655</name>
</gene>
<dbReference type="InterPro" id="IPR029063">
    <property type="entry name" value="SAM-dependent_MTases_sf"/>
</dbReference>
<dbReference type="SUPFAM" id="SSF53335">
    <property type="entry name" value="S-adenosyl-L-methionine-dependent methyltransferases"/>
    <property type="match status" value="1"/>
</dbReference>
<feature type="domain" description="Methyltransferase" evidence="1">
    <location>
        <begin position="45"/>
        <end position="165"/>
    </location>
</feature>
<dbReference type="RefSeq" id="WP_087131541.1">
    <property type="nucleotide sequence ID" value="NZ_FCOE02000016.1"/>
</dbReference>
<comment type="caution">
    <text evidence="2">The sequence shown here is derived from an EMBL/GenBank/DDBJ whole genome shotgun (WGS) entry which is preliminary data.</text>
</comment>
<dbReference type="GO" id="GO:0008168">
    <property type="term" value="F:methyltransferase activity"/>
    <property type="evidence" value="ECO:0007669"/>
    <property type="project" value="UniProtKB-KW"/>
</dbReference>
<dbReference type="Proteomes" id="UP000054911">
    <property type="component" value="Unassembled WGS sequence"/>
</dbReference>
<name>A0A158C5E7_9BURK</name>
<keyword evidence="2" id="KW-0489">Methyltransferase</keyword>
<protein>
    <submittedName>
        <fullName evidence="2">Methyltransferase type 11</fullName>
    </submittedName>
</protein>
<dbReference type="AlphaFoldDB" id="A0A158C5E7"/>
<dbReference type="Pfam" id="PF13847">
    <property type="entry name" value="Methyltransf_31"/>
    <property type="match status" value="1"/>
</dbReference>